<evidence type="ECO:0000256" key="3">
    <source>
        <dbReference type="PIRSR" id="PIRSR000137-2"/>
    </source>
</evidence>
<reference evidence="7" key="1">
    <citation type="submission" date="2020-05" db="UniProtKB">
        <authorList>
            <consortium name="EnsemblMetazoa"/>
        </authorList>
    </citation>
    <scope>IDENTIFICATION</scope>
    <source>
        <strain evidence="7">Jacobina</strain>
    </source>
</reference>
<accession>A0A1B0CHA4</accession>
<evidence type="ECO:0000256" key="1">
    <source>
        <dbReference type="ARBA" id="ARBA00010790"/>
    </source>
</evidence>
<dbReference type="InterPro" id="IPR036188">
    <property type="entry name" value="FAD/NAD-bd_sf"/>
</dbReference>
<evidence type="ECO:0000256" key="2">
    <source>
        <dbReference type="PIRSR" id="PIRSR000137-1"/>
    </source>
</evidence>
<dbReference type="PANTHER" id="PTHR11552">
    <property type="entry name" value="GLUCOSE-METHANOL-CHOLINE GMC OXIDOREDUCTASE"/>
    <property type="match status" value="1"/>
</dbReference>
<dbReference type="AlphaFoldDB" id="A0A1B0CHA4"/>
<feature type="active site" description="Proton acceptor" evidence="2">
    <location>
        <position position="445"/>
    </location>
</feature>
<keyword evidence="3 4" id="KW-0274">FAD</keyword>
<dbReference type="GO" id="GO:0016614">
    <property type="term" value="F:oxidoreductase activity, acting on CH-OH group of donors"/>
    <property type="evidence" value="ECO:0007669"/>
    <property type="project" value="InterPro"/>
</dbReference>
<dbReference type="SUPFAM" id="SSF54373">
    <property type="entry name" value="FAD-linked reductases, C-terminal domain"/>
    <property type="match status" value="1"/>
</dbReference>
<dbReference type="EMBL" id="AJWK01012153">
    <property type="status" value="NOT_ANNOTATED_CDS"/>
    <property type="molecule type" value="Genomic_DNA"/>
</dbReference>
<dbReference type="Gene3D" id="3.50.50.60">
    <property type="entry name" value="FAD/NAD(P)-binding domain"/>
    <property type="match status" value="2"/>
</dbReference>
<keyword evidence="4" id="KW-0285">Flavoprotein</keyword>
<sequence length="478" mass="55097">MWLPSFHATQLLQLLCLQVFVVKCGMSIHLFNPYQPPVYGFTLDNSIDHYTYLMQNISQHMKDYVTPYPQTYFGMYDQKCAFPRGKVLGGTSAINYMIYNRGNRRDFDRWAQEGNYGWSYNEVLPYFKKSERAMLKGLENSPYHNRNGNLNVEYVAYRTAPARAFLKGARQAGYRKLDYNGESQVGTSYVQATTSRGVRHSAASAFLRPIMHNRPNLKILINSHVKDYLFGKGLFTMIGGVESLTFYKSPNSQDPPDWPDAEIIQLGGSFASDEGAGVSRGMNIRRDIYEAVYKPLERYPTDHWSAFVMQFRPKSIGYLRLQDKNPWHWPKFYPNYFKYEEDLEILLEATKEVIRISQTPAMQAIGTRIWDRPLPNCAHLHFGTDDYWRCSIRTLSCTLHHQVGTCKMGLSSDPTTIVDPHLHVHGIQRLRVADNSIIPYPITGHTNAVSFMIGEKCADMIKADWVDERMQKTKITFH</sequence>
<evidence type="ECO:0000259" key="6">
    <source>
        <dbReference type="PROSITE" id="PS00623"/>
    </source>
</evidence>
<name>A0A1B0CHA4_LUTLO</name>
<dbReference type="VEuPathDB" id="VectorBase:LLOJ003816"/>
<dbReference type="Pfam" id="PF05199">
    <property type="entry name" value="GMC_oxred_C"/>
    <property type="match status" value="1"/>
</dbReference>
<feature type="domain" description="Glucose-methanol-choline oxidoreductase N-terminal" evidence="6">
    <location>
        <begin position="85"/>
        <end position="108"/>
    </location>
</feature>
<keyword evidence="8" id="KW-1185">Reference proteome</keyword>
<feature type="binding site" evidence="3">
    <location>
        <position position="225"/>
    </location>
    <ligand>
        <name>FAD</name>
        <dbReference type="ChEBI" id="CHEBI:57692"/>
    </ligand>
</feature>
<dbReference type="VEuPathDB" id="VectorBase:LLONM1_005666"/>
<feature type="binding site" evidence="3">
    <location>
        <position position="87"/>
    </location>
    <ligand>
        <name>FAD</name>
        <dbReference type="ChEBI" id="CHEBI:57692"/>
    </ligand>
</feature>
<dbReference type="SUPFAM" id="SSF51905">
    <property type="entry name" value="FAD/NAD(P)-binding domain"/>
    <property type="match status" value="1"/>
</dbReference>
<dbReference type="GO" id="GO:0050660">
    <property type="term" value="F:flavin adenine dinucleotide binding"/>
    <property type="evidence" value="ECO:0007669"/>
    <property type="project" value="InterPro"/>
</dbReference>
<organism evidence="7 8">
    <name type="scientific">Lutzomyia longipalpis</name>
    <name type="common">Sand fly</name>
    <dbReference type="NCBI Taxonomy" id="7200"/>
    <lineage>
        <taxon>Eukaryota</taxon>
        <taxon>Metazoa</taxon>
        <taxon>Ecdysozoa</taxon>
        <taxon>Arthropoda</taxon>
        <taxon>Hexapoda</taxon>
        <taxon>Insecta</taxon>
        <taxon>Pterygota</taxon>
        <taxon>Neoptera</taxon>
        <taxon>Endopterygota</taxon>
        <taxon>Diptera</taxon>
        <taxon>Nematocera</taxon>
        <taxon>Psychodoidea</taxon>
        <taxon>Psychodidae</taxon>
        <taxon>Lutzomyia</taxon>
        <taxon>Lutzomyia</taxon>
    </lineage>
</organism>
<proteinExistence type="inferred from homology"/>
<dbReference type="PANTHER" id="PTHR11552:SF208">
    <property type="entry name" value="RE36204P-RELATED"/>
    <property type="match status" value="1"/>
</dbReference>
<dbReference type="Gene3D" id="3.30.560.10">
    <property type="entry name" value="Glucose Oxidase, domain 3"/>
    <property type="match status" value="2"/>
</dbReference>
<protein>
    <recommendedName>
        <fullName evidence="6">Glucose-methanol-choline oxidoreductase N-terminal domain-containing protein</fullName>
    </recommendedName>
</protein>
<comment type="similarity">
    <text evidence="1 4">Belongs to the GMC oxidoreductase family.</text>
</comment>
<evidence type="ECO:0000313" key="7">
    <source>
        <dbReference type="EnsemblMetazoa" id="LLOJ003816-PA"/>
    </source>
</evidence>
<dbReference type="Proteomes" id="UP000092461">
    <property type="component" value="Unassembled WGS sequence"/>
</dbReference>
<evidence type="ECO:0000313" key="8">
    <source>
        <dbReference type="Proteomes" id="UP000092461"/>
    </source>
</evidence>
<keyword evidence="5" id="KW-0732">Signal</keyword>
<comment type="cofactor">
    <cofactor evidence="3">
        <name>FAD</name>
        <dbReference type="ChEBI" id="CHEBI:57692"/>
    </cofactor>
</comment>
<dbReference type="InterPro" id="IPR000172">
    <property type="entry name" value="GMC_OxRdtase_N"/>
</dbReference>
<feature type="active site" description="Proton donor" evidence="2">
    <location>
        <position position="401"/>
    </location>
</feature>
<dbReference type="PIRSF" id="PIRSF000137">
    <property type="entry name" value="Alcohol_oxidase"/>
    <property type="match status" value="1"/>
</dbReference>
<evidence type="ECO:0000256" key="4">
    <source>
        <dbReference type="RuleBase" id="RU003968"/>
    </source>
</evidence>
<dbReference type="PROSITE" id="PS00623">
    <property type="entry name" value="GMC_OXRED_1"/>
    <property type="match status" value="1"/>
</dbReference>
<dbReference type="InterPro" id="IPR012132">
    <property type="entry name" value="GMC_OxRdtase"/>
</dbReference>
<evidence type="ECO:0000256" key="5">
    <source>
        <dbReference type="SAM" id="SignalP"/>
    </source>
</evidence>
<feature type="binding site" evidence="3">
    <location>
        <position position="91"/>
    </location>
    <ligand>
        <name>FAD</name>
        <dbReference type="ChEBI" id="CHEBI:57692"/>
    </ligand>
</feature>
<feature type="signal peptide" evidence="5">
    <location>
        <begin position="1"/>
        <end position="27"/>
    </location>
</feature>
<dbReference type="Pfam" id="PF00732">
    <property type="entry name" value="GMC_oxred_N"/>
    <property type="match status" value="1"/>
</dbReference>
<dbReference type="EnsemblMetazoa" id="LLOJ003816-RA">
    <property type="protein sequence ID" value="LLOJ003816-PA"/>
    <property type="gene ID" value="LLOJ003816"/>
</dbReference>
<feature type="chain" id="PRO_5008405731" description="Glucose-methanol-choline oxidoreductase N-terminal domain-containing protein" evidence="5">
    <location>
        <begin position="28"/>
        <end position="478"/>
    </location>
</feature>
<dbReference type="InterPro" id="IPR007867">
    <property type="entry name" value="GMC_OxRtase_C"/>
</dbReference>